<comment type="caution">
    <text evidence="1">The sequence shown here is derived from an EMBL/GenBank/DDBJ whole genome shotgun (WGS) entry which is preliminary data.</text>
</comment>
<protein>
    <submittedName>
        <fullName evidence="1">Uncharacterized protein</fullName>
    </submittedName>
</protein>
<evidence type="ECO:0000313" key="1">
    <source>
        <dbReference type="EMBL" id="KAJ2973340.1"/>
    </source>
</evidence>
<sequence>MSLISRLSIKGQDDDPEDFLSSALGTIFPDDVTNLHGEPGDALVYTSPHLAGPLVLRLCEPADDKDRRLFSHYVWNSSLLLAELMEADTLGVKGAGEGRITDVSFDVKGQSVIELGAGTGLAGIMASLLGASRLAITDYPASSTMAVLRDNVSCNVNAKTAPQGYTPTSALDVQGHAWGSLDDAFSIAEKHAFDRVICADVLWMPWQHDNLRRSIAHFLSHAAGARCWIIAGLHTGRDKITQFLNREALEKAGLKAERIWERDCNGLEREWEEERDDDFTYRKRWLILAVLKRI</sequence>
<accession>A0ACC1N228</accession>
<proteinExistence type="predicted"/>
<reference evidence="1" key="1">
    <citation type="submission" date="2022-08" db="EMBL/GenBank/DDBJ databases">
        <title>Genome Sequence of Lecanicillium fungicola.</title>
        <authorList>
            <person name="Buettner E."/>
        </authorList>
    </citation>
    <scope>NUCLEOTIDE SEQUENCE</scope>
    <source>
        <strain evidence="1">Babe33</strain>
    </source>
</reference>
<organism evidence="1 2">
    <name type="scientific">Zarea fungicola</name>
    <dbReference type="NCBI Taxonomy" id="93591"/>
    <lineage>
        <taxon>Eukaryota</taxon>
        <taxon>Fungi</taxon>
        <taxon>Dikarya</taxon>
        <taxon>Ascomycota</taxon>
        <taxon>Pezizomycotina</taxon>
        <taxon>Sordariomycetes</taxon>
        <taxon>Hypocreomycetidae</taxon>
        <taxon>Hypocreales</taxon>
        <taxon>Cordycipitaceae</taxon>
        <taxon>Zarea</taxon>
    </lineage>
</organism>
<keyword evidence="2" id="KW-1185">Reference proteome</keyword>
<name>A0ACC1N228_9HYPO</name>
<evidence type="ECO:0000313" key="2">
    <source>
        <dbReference type="Proteomes" id="UP001143910"/>
    </source>
</evidence>
<dbReference type="EMBL" id="JANJQO010000989">
    <property type="protein sequence ID" value="KAJ2973340.1"/>
    <property type="molecule type" value="Genomic_DNA"/>
</dbReference>
<gene>
    <name evidence="1" type="ORF">NQ176_g6666</name>
</gene>
<dbReference type="Proteomes" id="UP001143910">
    <property type="component" value="Unassembled WGS sequence"/>
</dbReference>